<feature type="compositionally biased region" description="Basic and acidic residues" evidence="1">
    <location>
        <begin position="269"/>
        <end position="302"/>
    </location>
</feature>
<organism evidence="2 3">
    <name type="scientific">Companilactobacillus paralimentarius DSM 13238 = JCM 10415</name>
    <dbReference type="NCBI Taxonomy" id="1122151"/>
    <lineage>
        <taxon>Bacteria</taxon>
        <taxon>Bacillati</taxon>
        <taxon>Bacillota</taxon>
        <taxon>Bacilli</taxon>
        <taxon>Lactobacillales</taxon>
        <taxon>Lactobacillaceae</taxon>
        <taxon>Companilactobacillus</taxon>
    </lineage>
</organism>
<evidence type="ECO:0000313" key="3">
    <source>
        <dbReference type="Proteomes" id="UP000051908"/>
    </source>
</evidence>
<dbReference type="GeneID" id="96667902"/>
<feature type="region of interest" description="Disordered" evidence="1">
    <location>
        <begin position="236"/>
        <end position="319"/>
    </location>
</feature>
<name>A0A0R1PFK0_9LACO</name>
<protein>
    <submittedName>
        <fullName evidence="2">Recombinase</fullName>
    </submittedName>
</protein>
<evidence type="ECO:0000313" key="2">
    <source>
        <dbReference type="EMBL" id="KRL31185.1"/>
    </source>
</evidence>
<reference evidence="2 3" key="1">
    <citation type="journal article" date="2015" name="Genome Announc.">
        <title>Expanding the biotechnology potential of lactobacilli through comparative genomics of 213 strains and associated genera.</title>
        <authorList>
            <person name="Sun Z."/>
            <person name="Harris H.M."/>
            <person name="McCann A."/>
            <person name="Guo C."/>
            <person name="Argimon S."/>
            <person name="Zhang W."/>
            <person name="Yang X."/>
            <person name="Jeffery I.B."/>
            <person name="Cooney J.C."/>
            <person name="Kagawa T.F."/>
            <person name="Liu W."/>
            <person name="Song Y."/>
            <person name="Salvetti E."/>
            <person name="Wrobel A."/>
            <person name="Rasinkangas P."/>
            <person name="Parkhill J."/>
            <person name="Rea M.C."/>
            <person name="O'Sullivan O."/>
            <person name="Ritari J."/>
            <person name="Douillard F.P."/>
            <person name="Paul Ross R."/>
            <person name="Yang R."/>
            <person name="Briner A.E."/>
            <person name="Felis G.E."/>
            <person name="de Vos W.M."/>
            <person name="Barrangou R."/>
            <person name="Klaenhammer T.R."/>
            <person name="Caufield P.W."/>
            <person name="Cui Y."/>
            <person name="Zhang H."/>
            <person name="O'Toole P.W."/>
        </authorList>
    </citation>
    <scope>NUCLEOTIDE SEQUENCE [LARGE SCALE GENOMIC DNA]</scope>
    <source>
        <strain evidence="2 3">DSM 13238</strain>
    </source>
</reference>
<dbReference type="OrthoDB" id="1045432at2"/>
<proteinExistence type="predicted"/>
<dbReference type="EMBL" id="AZES01000059">
    <property type="protein sequence ID" value="KRL31185.1"/>
    <property type="molecule type" value="Genomic_DNA"/>
</dbReference>
<evidence type="ECO:0000256" key="1">
    <source>
        <dbReference type="SAM" id="MobiDB-lite"/>
    </source>
</evidence>
<dbReference type="NCBIfam" id="TIGR00616">
    <property type="entry name" value="rect"/>
    <property type="match status" value="1"/>
</dbReference>
<dbReference type="Pfam" id="PF03837">
    <property type="entry name" value="RecT"/>
    <property type="match status" value="1"/>
</dbReference>
<sequence length="319" mass="36334">MATNSSLTKDLKNNEVQKVDPNTLGIKALMETPTMQNKFKSVLKDKSSGFTSSVLNLVNNNTYLSQAEPMSILTSAMIAATLDLPIDKNLGFAWLVPFRDWKDGNKQKAQFQLGYKGYIQLALRTGQYKNINATQVYEGEIRNWDRFTEEYERGERVSDKVVGYLGYFEMTNGFKKTVYWTKDQIEEHRIRFSKAKDKRALTGVWKDNYDAMAVKTVLRNLLGKWGILSIEMQKAQSVDGTSPEEVDDAGNPIDITDNVSESNDDQQQEEPKKVESKEETSKKTSNKKETKKSETSSKKEDTDSTDIINDYKEYADSQK</sequence>
<dbReference type="PATRIC" id="fig|1122151.5.peg.2322"/>
<dbReference type="RefSeq" id="WP_025084986.1">
    <property type="nucleotide sequence ID" value="NZ_AZES01000059.1"/>
</dbReference>
<dbReference type="InterPro" id="IPR018330">
    <property type="entry name" value="RecT_fam"/>
</dbReference>
<dbReference type="AlphaFoldDB" id="A0A0R1PFK0"/>
<accession>A0A0R1PFK0</accession>
<dbReference type="InterPro" id="IPR004590">
    <property type="entry name" value="ssDNA_annealing_RecT"/>
</dbReference>
<feature type="compositionally biased region" description="Basic and acidic residues" evidence="1">
    <location>
        <begin position="309"/>
        <end position="319"/>
    </location>
</feature>
<dbReference type="GO" id="GO:0003677">
    <property type="term" value="F:DNA binding"/>
    <property type="evidence" value="ECO:0007669"/>
    <property type="project" value="InterPro"/>
</dbReference>
<dbReference type="GO" id="GO:0006259">
    <property type="term" value="P:DNA metabolic process"/>
    <property type="evidence" value="ECO:0007669"/>
    <property type="project" value="InterPro"/>
</dbReference>
<comment type="caution">
    <text evidence="2">The sequence shown here is derived from an EMBL/GenBank/DDBJ whole genome shotgun (WGS) entry which is preliminary data.</text>
</comment>
<keyword evidence="3" id="KW-1185">Reference proteome</keyword>
<dbReference type="Proteomes" id="UP000051908">
    <property type="component" value="Unassembled WGS sequence"/>
</dbReference>
<gene>
    <name evidence="2" type="ORF">FD33_GL002246</name>
</gene>